<accession>A0A914B8W8</accession>
<feature type="compositionally biased region" description="Polar residues" evidence="2">
    <location>
        <begin position="347"/>
        <end position="362"/>
    </location>
</feature>
<keyword evidence="1" id="KW-0175">Coiled coil</keyword>
<evidence type="ECO:0000256" key="1">
    <source>
        <dbReference type="SAM" id="Coils"/>
    </source>
</evidence>
<dbReference type="EnsemblMetazoa" id="XM_038216658.1">
    <property type="protein sequence ID" value="XP_038072586.1"/>
    <property type="gene ID" value="LOC119741048"/>
</dbReference>
<dbReference type="Proteomes" id="UP000887568">
    <property type="component" value="Unplaced"/>
</dbReference>
<evidence type="ECO:0000313" key="3">
    <source>
        <dbReference type="EnsemblMetazoa" id="XP_038072586.1"/>
    </source>
</evidence>
<dbReference type="SUPFAM" id="SSF109993">
    <property type="entry name" value="VPS9 domain"/>
    <property type="match status" value="1"/>
</dbReference>
<protein>
    <submittedName>
        <fullName evidence="3">Uncharacterized protein</fullName>
    </submittedName>
</protein>
<keyword evidence="4" id="KW-1185">Reference proteome</keyword>
<feature type="region of interest" description="Disordered" evidence="2">
    <location>
        <begin position="347"/>
        <end position="367"/>
    </location>
</feature>
<dbReference type="InterPro" id="IPR037191">
    <property type="entry name" value="VPS9_dom_sf"/>
</dbReference>
<dbReference type="GeneID" id="119741048"/>
<dbReference type="Gene3D" id="1.20.1050.80">
    <property type="entry name" value="VPS9 domain"/>
    <property type="match status" value="1"/>
</dbReference>
<dbReference type="AlphaFoldDB" id="A0A914B8W8"/>
<sequence>MRVILRGDVVQPGLCCSPGQPVERWKHCDDVGLVDGGVPTIGGSEASIILEPAVWSKVLVVDTICIDFITNSIQWTTCCRGNCTQRTMGERYQRCKHTHECLLNEDFYLPDVDMQRGIDLAKRILVRQDDEDSVDLLHLLHVYILPIIKLHSEDKEHVTKALTNQKQILQDLDVKINEMSEQRKLIKETLRQWREDMCGQLQSETAIVSSNTSFLKLLCEHLEADLKYGYVELDTCQKKVEEAKMKVKKKEGRHYISQLFTARGERDGVAERITKLLYVVEEVGLMLKVSKAPDEQRVSDTHLAYIKLQDDWKGHTKELRELQRKKICALSVREALFHTEEELTRGSQTTGVEISSDGTQRPTDVLGESSLPEGWETLQSQVAKSLELNPVIHQLHGEFTHWIRSYCTKELAGPRSNSFSWKGKLPLQCTQVEDSANVTCLRISPDILSVRQSIKERKPATHFQGLTKTLQNEVCLHFREVVHELVKDHSVPSTCSARLWTCYERRFFSSHSDDILRLYERAYAEDTKKLESTLPTYTVRDILLGDEWILNILGLYAPDFLSPTLENPVDTAEEGQLAEELNKEFEKEDEAGVKITEAKDVKDDETKSRERLESGISVHGDEKVQVIRREKDPSKTDSLRKSHRNTEIIDLTWVTRQASLSERSSTWSSLERKSHMTAASVFGESLSLPIDIPNTNSNARTLSIPIISSVGDSGVSLNIPTDDDATRDLFEALQAGHSSADSKDPLDKCCRDNPNSKVFLERFQTAYNCFRVALQYPVPMSKLQWLFSCIQEVNTTAEKQSRLIFCGKSRMMSGDDLLDALVLFLLHGDVKEVANGYHHIMMLLDYMPDFLQMGQFGFTLSQFLLAYTHILDHYQETPVTICDQADTG</sequence>
<organism evidence="3 4">
    <name type="scientific">Patiria miniata</name>
    <name type="common">Bat star</name>
    <name type="synonym">Asterina miniata</name>
    <dbReference type="NCBI Taxonomy" id="46514"/>
    <lineage>
        <taxon>Eukaryota</taxon>
        <taxon>Metazoa</taxon>
        <taxon>Echinodermata</taxon>
        <taxon>Eleutherozoa</taxon>
        <taxon>Asterozoa</taxon>
        <taxon>Asteroidea</taxon>
        <taxon>Valvatacea</taxon>
        <taxon>Valvatida</taxon>
        <taxon>Asterinidae</taxon>
        <taxon>Patiria</taxon>
    </lineage>
</organism>
<proteinExistence type="predicted"/>
<evidence type="ECO:0000313" key="4">
    <source>
        <dbReference type="Proteomes" id="UP000887568"/>
    </source>
</evidence>
<reference evidence="3" key="1">
    <citation type="submission" date="2022-11" db="UniProtKB">
        <authorList>
            <consortium name="EnsemblMetazoa"/>
        </authorList>
    </citation>
    <scope>IDENTIFICATION</scope>
</reference>
<dbReference type="OrthoDB" id="10028873at2759"/>
<feature type="coiled-coil region" evidence="1">
    <location>
        <begin position="162"/>
        <end position="196"/>
    </location>
</feature>
<name>A0A914B8W8_PATMI</name>
<evidence type="ECO:0000256" key="2">
    <source>
        <dbReference type="SAM" id="MobiDB-lite"/>
    </source>
</evidence>
<dbReference type="RefSeq" id="XP_038072586.1">
    <property type="nucleotide sequence ID" value="XM_038216658.1"/>
</dbReference>